<dbReference type="PROSITE" id="PS51257">
    <property type="entry name" value="PROKAR_LIPOPROTEIN"/>
    <property type="match status" value="1"/>
</dbReference>
<evidence type="ECO:0000313" key="1">
    <source>
        <dbReference type="EMBL" id="MEN0644916.1"/>
    </source>
</evidence>
<organism evidence="1 2">
    <name type="scientific">Alkalicoccobacillus gibsonii</name>
    <dbReference type="NCBI Taxonomy" id="79881"/>
    <lineage>
        <taxon>Bacteria</taxon>
        <taxon>Bacillati</taxon>
        <taxon>Bacillota</taxon>
        <taxon>Bacilli</taxon>
        <taxon>Bacillales</taxon>
        <taxon>Bacillaceae</taxon>
        <taxon>Alkalicoccobacillus</taxon>
    </lineage>
</organism>
<comment type="caution">
    <text evidence="1">The sequence shown here is derived from an EMBL/GenBank/DDBJ whole genome shotgun (WGS) entry which is preliminary data.</text>
</comment>
<evidence type="ECO:0008006" key="3">
    <source>
        <dbReference type="Google" id="ProtNLM"/>
    </source>
</evidence>
<evidence type="ECO:0000313" key="2">
    <source>
        <dbReference type="Proteomes" id="UP001418796"/>
    </source>
</evidence>
<dbReference type="Proteomes" id="UP001418796">
    <property type="component" value="Unassembled WGS sequence"/>
</dbReference>
<accession>A0ABU9VLX6</accession>
<name>A0ABU9VLX6_9BACI</name>
<reference evidence="1 2" key="1">
    <citation type="submission" date="2024-03" db="EMBL/GenBank/DDBJ databases">
        <title>Bacilli Hybrid Assemblies.</title>
        <authorList>
            <person name="Kovac J."/>
        </authorList>
    </citation>
    <scope>NUCLEOTIDE SEQUENCE [LARGE SCALE GENOMIC DNA]</scope>
    <source>
        <strain evidence="1 2">FSL R7-0666</strain>
    </source>
</reference>
<gene>
    <name evidence="1" type="ORF">MKY91_17305</name>
</gene>
<sequence>MKQVCGVVLLSILLIGCSGKSLDEFEEEYAVDFYTEDIEDRVANLDENQIEGLLAYIEEYQAEGISDFDVLHHSDGEEGDFFGILLKEPDKDLPDYELYRMIRFDVDPSDDAFEPVRVTSGINGGGGVEWVELVEPTVRNSDGLITISSIGQWQAEFIYQGEMVMFDADDIWTVQFTEEELRAMEPVGNEE</sequence>
<dbReference type="RefSeq" id="WP_343131536.1">
    <property type="nucleotide sequence ID" value="NZ_JBCITK010000001.1"/>
</dbReference>
<dbReference type="EMBL" id="JBCITK010000001">
    <property type="protein sequence ID" value="MEN0644916.1"/>
    <property type="molecule type" value="Genomic_DNA"/>
</dbReference>
<protein>
    <recommendedName>
        <fullName evidence="3">Lipoprotein</fullName>
    </recommendedName>
</protein>
<proteinExistence type="predicted"/>
<keyword evidence="2" id="KW-1185">Reference proteome</keyword>